<dbReference type="AlphaFoldDB" id="D8R8Z0"/>
<dbReference type="OrthoDB" id="342981at2759"/>
<gene>
    <name evidence="11" type="ORF">SELMODRAFT_145148</name>
</gene>
<dbReference type="Gramene" id="EFJ31322">
    <property type="protein sequence ID" value="EFJ31322"/>
    <property type="gene ID" value="SELMODRAFT_145148"/>
</dbReference>
<keyword evidence="6 9" id="KW-1133">Transmembrane helix</keyword>
<evidence type="ECO:0000256" key="6">
    <source>
        <dbReference type="ARBA" id="ARBA00022989"/>
    </source>
</evidence>
<dbReference type="SUPFAM" id="SSF47661">
    <property type="entry name" value="t-snare proteins"/>
    <property type="match status" value="1"/>
</dbReference>
<dbReference type="Pfam" id="PF10496">
    <property type="entry name" value="Syntaxin-18_N"/>
    <property type="match status" value="1"/>
</dbReference>
<comment type="subcellular location">
    <subcellularLocation>
        <location evidence="1">Membrane</location>
        <topology evidence="1">Single-pass type IV membrane protein</topology>
    </subcellularLocation>
</comment>
<evidence type="ECO:0000256" key="4">
    <source>
        <dbReference type="ARBA" id="ARBA00022692"/>
    </source>
</evidence>
<sequence>MALARRDRTEAFRDAVRAAAASIPQCDEVKIASSLIMHRTLELLPFTAAALEILGHIRTMESFILERRKDYLDRQRCTEEERDNIEHEVGLSVKACKQRIDDLKNSIAGGKKSFWKGAVNADLNAHQHGIVLMLSEKLHAVTTIFDALRASRFQKALDKTLPKRRPHLQSATAQLEAELSNRTAAATSFNRENLQELQPSQAQIVLDSETRALQEELSNLLDTAEDTERKMLEVSALNHLFSSYVFQQSQQIELLYQQAVEATENVNKGNKELRKTIERNTSSRTFLLMFLTILPLSLLFLDWYNG</sequence>
<keyword evidence="4 9" id="KW-0812">Transmembrane</keyword>
<dbReference type="InterPro" id="IPR010989">
    <property type="entry name" value="SNARE"/>
</dbReference>
<dbReference type="PANTHER" id="PTHR15959:SF0">
    <property type="entry name" value="SYNTAXIN-18"/>
    <property type="match status" value="1"/>
</dbReference>
<dbReference type="GO" id="GO:0006890">
    <property type="term" value="P:retrograde vesicle-mediated transport, Golgi to endoplasmic reticulum"/>
    <property type="evidence" value="ECO:0000318"/>
    <property type="project" value="GO_Central"/>
</dbReference>
<dbReference type="eggNOG" id="KOG3894">
    <property type="taxonomic scope" value="Eukaryota"/>
</dbReference>
<evidence type="ECO:0000256" key="9">
    <source>
        <dbReference type="SAM" id="Phobius"/>
    </source>
</evidence>
<feature type="transmembrane region" description="Helical" evidence="9">
    <location>
        <begin position="285"/>
        <end position="304"/>
    </location>
</feature>
<evidence type="ECO:0000256" key="5">
    <source>
        <dbReference type="ARBA" id="ARBA00022927"/>
    </source>
</evidence>
<evidence type="ECO:0000256" key="2">
    <source>
        <dbReference type="ARBA" id="ARBA00009063"/>
    </source>
</evidence>
<dbReference type="SUPFAM" id="SSF58038">
    <property type="entry name" value="SNARE fusion complex"/>
    <property type="match status" value="1"/>
</dbReference>
<dbReference type="Gene3D" id="1.20.5.110">
    <property type="match status" value="1"/>
</dbReference>
<dbReference type="PANTHER" id="PTHR15959">
    <property type="entry name" value="SYNTAXIN-18"/>
    <property type="match status" value="1"/>
</dbReference>
<dbReference type="STRING" id="88036.D8R8Z0"/>
<evidence type="ECO:0000313" key="12">
    <source>
        <dbReference type="Proteomes" id="UP000001514"/>
    </source>
</evidence>
<evidence type="ECO:0000256" key="7">
    <source>
        <dbReference type="ARBA" id="ARBA00023054"/>
    </source>
</evidence>
<keyword evidence="5" id="KW-0653">Protein transport</keyword>
<evidence type="ECO:0000256" key="3">
    <source>
        <dbReference type="ARBA" id="ARBA00022448"/>
    </source>
</evidence>
<evidence type="ECO:0000259" key="10">
    <source>
        <dbReference type="Pfam" id="PF10496"/>
    </source>
</evidence>
<dbReference type="GO" id="GO:0031201">
    <property type="term" value="C:SNARE complex"/>
    <property type="evidence" value="ECO:0000318"/>
    <property type="project" value="GO_Central"/>
</dbReference>
<comment type="similarity">
    <text evidence="2">Belongs to the syntaxin family.</text>
</comment>
<dbReference type="InterPro" id="IPR019529">
    <property type="entry name" value="Syntaxin-18_N"/>
</dbReference>
<dbReference type="InParanoid" id="D8R8Z0"/>
<dbReference type="FunCoup" id="D8R8Z0">
    <property type="interactions" value="3473"/>
</dbReference>
<accession>D8R8Z0</accession>
<dbReference type="KEGG" id="smo:SELMODRAFT_145148"/>
<dbReference type="HOGENOM" id="CLU_054329_0_0_1"/>
<evidence type="ECO:0000256" key="1">
    <source>
        <dbReference type="ARBA" id="ARBA00004211"/>
    </source>
</evidence>
<keyword evidence="3" id="KW-0813">Transport</keyword>
<protein>
    <recommendedName>
        <fullName evidence="10">SNARE-complex protein Syntaxin-18 N-terminal domain-containing protein</fullName>
    </recommendedName>
</protein>
<dbReference type="EMBL" id="GL377574">
    <property type="protein sequence ID" value="EFJ31322.1"/>
    <property type="molecule type" value="Genomic_DNA"/>
</dbReference>
<dbReference type="Proteomes" id="UP000001514">
    <property type="component" value="Unassembled WGS sequence"/>
</dbReference>
<keyword evidence="8 9" id="KW-0472">Membrane</keyword>
<feature type="domain" description="SNARE-complex protein Syntaxin-18 N-terminal" evidence="10">
    <location>
        <begin position="6"/>
        <end position="85"/>
    </location>
</feature>
<dbReference type="GO" id="GO:0015031">
    <property type="term" value="P:protein transport"/>
    <property type="evidence" value="ECO:0007669"/>
    <property type="project" value="UniProtKB-KW"/>
</dbReference>
<keyword evidence="7" id="KW-0175">Coiled coil</keyword>
<evidence type="ECO:0000256" key="8">
    <source>
        <dbReference type="ARBA" id="ARBA00023136"/>
    </source>
</evidence>
<keyword evidence="12" id="KW-1185">Reference proteome</keyword>
<organism evidence="12">
    <name type="scientific">Selaginella moellendorffii</name>
    <name type="common">Spikemoss</name>
    <dbReference type="NCBI Taxonomy" id="88036"/>
    <lineage>
        <taxon>Eukaryota</taxon>
        <taxon>Viridiplantae</taxon>
        <taxon>Streptophyta</taxon>
        <taxon>Embryophyta</taxon>
        <taxon>Tracheophyta</taxon>
        <taxon>Lycopodiopsida</taxon>
        <taxon>Selaginellales</taxon>
        <taxon>Selaginellaceae</taxon>
        <taxon>Selaginella</taxon>
    </lineage>
</organism>
<name>D8R8Z0_SELML</name>
<dbReference type="GO" id="GO:0005783">
    <property type="term" value="C:endoplasmic reticulum"/>
    <property type="evidence" value="ECO:0000318"/>
    <property type="project" value="GO_Central"/>
</dbReference>
<dbReference type="OMA" id="FVFQCRE"/>
<evidence type="ECO:0000313" key="11">
    <source>
        <dbReference type="EMBL" id="EFJ31322.1"/>
    </source>
</evidence>
<proteinExistence type="inferred from homology"/>
<reference evidence="11 12" key="1">
    <citation type="journal article" date="2011" name="Science">
        <title>The Selaginella genome identifies genetic changes associated with the evolution of vascular plants.</title>
        <authorList>
            <person name="Banks J.A."/>
            <person name="Nishiyama T."/>
            <person name="Hasebe M."/>
            <person name="Bowman J.L."/>
            <person name="Gribskov M."/>
            <person name="dePamphilis C."/>
            <person name="Albert V.A."/>
            <person name="Aono N."/>
            <person name="Aoyama T."/>
            <person name="Ambrose B.A."/>
            <person name="Ashton N.W."/>
            <person name="Axtell M.J."/>
            <person name="Barker E."/>
            <person name="Barker M.S."/>
            <person name="Bennetzen J.L."/>
            <person name="Bonawitz N.D."/>
            <person name="Chapple C."/>
            <person name="Cheng C."/>
            <person name="Correa L.G."/>
            <person name="Dacre M."/>
            <person name="DeBarry J."/>
            <person name="Dreyer I."/>
            <person name="Elias M."/>
            <person name="Engstrom E.M."/>
            <person name="Estelle M."/>
            <person name="Feng L."/>
            <person name="Finet C."/>
            <person name="Floyd S.K."/>
            <person name="Frommer W.B."/>
            <person name="Fujita T."/>
            <person name="Gramzow L."/>
            <person name="Gutensohn M."/>
            <person name="Harholt J."/>
            <person name="Hattori M."/>
            <person name="Heyl A."/>
            <person name="Hirai T."/>
            <person name="Hiwatashi Y."/>
            <person name="Ishikawa M."/>
            <person name="Iwata M."/>
            <person name="Karol K.G."/>
            <person name="Koehler B."/>
            <person name="Kolukisaoglu U."/>
            <person name="Kubo M."/>
            <person name="Kurata T."/>
            <person name="Lalonde S."/>
            <person name="Li K."/>
            <person name="Li Y."/>
            <person name="Litt A."/>
            <person name="Lyons E."/>
            <person name="Manning G."/>
            <person name="Maruyama T."/>
            <person name="Michael T.P."/>
            <person name="Mikami K."/>
            <person name="Miyazaki S."/>
            <person name="Morinaga S."/>
            <person name="Murata T."/>
            <person name="Mueller-Roeber B."/>
            <person name="Nelson D.R."/>
            <person name="Obara M."/>
            <person name="Oguri Y."/>
            <person name="Olmstead R.G."/>
            <person name="Onodera N."/>
            <person name="Petersen B.L."/>
            <person name="Pils B."/>
            <person name="Prigge M."/>
            <person name="Rensing S.A."/>
            <person name="Riano-Pachon D.M."/>
            <person name="Roberts A.W."/>
            <person name="Sato Y."/>
            <person name="Scheller H.V."/>
            <person name="Schulz B."/>
            <person name="Schulz C."/>
            <person name="Shakirov E.V."/>
            <person name="Shibagaki N."/>
            <person name="Shinohara N."/>
            <person name="Shippen D.E."/>
            <person name="Soerensen I."/>
            <person name="Sotooka R."/>
            <person name="Sugimoto N."/>
            <person name="Sugita M."/>
            <person name="Sumikawa N."/>
            <person name="Tanurdzic M."/>
            <person name="Theissen G."/>
            <person name="Ulvskov P."/>
            <person name="Wakazuki S."/>
            <person name="Weng J.K."/>
            <person name="Willats W.W."/>
            <person name="Wipf D."/>
            <person name="Wolf P.G."/>
            <person name="Yang L."/>
            <person name="Zimmer A.D."/>
            <person name="Zhu Q."/>
            <person name="Mitros T."/>
            <person name="Hellsten U."/>
            <person name="Loque D."/>
            <person name="Otillar R."/>
            <person name="Salamov A."/>
            <person name="Schmutz J."/>
            <person name="Shapiro H."/>
            <person name="Lindquist E."/>
            <person name="Lucas S."/>
            <person name="Rokhsar D."/>
            <person name="Grigoriev I.V."/>
        </authorList>
    </citation>
    <scope>NUCLEOTIDE SEQUENCE [LARGE SCALE GENOMIC DNA]</scope>
</reference>